<protein>
    <submittedName>
        <fullName evidence="1">Hypothetical 1.5K protein</fullName>
    </submittedName>
</protein>
<sequence>MKNYEEEFTWI</sequence>
<proteinExistence type="predicted"/>
<organism evidence="1">
    <name type="scientific">Solanum tuberosum</name>
    <name type="common">Potato</name>
    <dbReference type="NCBI Taxonomy" id="4113"/>
    <lineage>
        <taxon>Eukaryota</taxon>
        <taxon>Viridiplantae</taxon>
        <taxon>Streptophyta</taxon>
        <taxon>Embryophyta</taxon>
        <taxon>Tracheophyta</taxon>
        <taxon>Spermatophyta</taxon>
        <taxon>Magnoliopsida</taxon>
        <taxon>eudicotyledons</taxon>
        <taxon>Gunneridae</taxon>
        <taxon>Pentapetalae</taxon>
        <taxon>asterids</taxon>
        <taxon>lamiids</taxon>
        <taxon>Solanales</taxon>
        <taxon>Solanaceae</taxon>
        <taxon>Solanoideae</taxon>
        <taxon>Solaneae</taxon>
        <taxon>Solanum</taxon>
    </lineage>
</organism>
<dbReference type="PIR" id="JQ2317">
    <property type="entry name" value="JQ2317"/>
</dbReference>
<geneLocation type="chloroplast" evidence="1"/>
<accession>Q7M2E6</accession>
<evidence type="ECO:0000313" key="1">
    <source>
        <dbReference type="PIR" id="JQ2317"/>
    </source>
</evidence>
<name>Q7M2E6_SOLTU</name>
<reference evidence="1" key="1">
    <citation type="journal article" date="1991" name="Theor. Appl. Genet.">
        <title>Chloroplast DNA evolution in potato (Solanum tuberosum L.).</title>
        <authorList>
            <person name="Kawagoe Y."/>
            <person name="Kikuta Y."/>
        </authorList>
    </citation>
    <scope>NUCLEOTIDE SEQUENCE</scope>
</reference>